<feature type="compositionally biased region" description="Basic residues" evidence="1">
    <location>
        <begin position="1"/>
        <end position="18"/>
    </location>
</feature>
<dbReference type="Gene3D" id="3.90.70.80">
    <property type="match status" value="1"/>
</dbReference>
<dbReference type="GO" id="GO:0016579">
    <property type="term" value="P:protein deubiquitination"/>
    <property type="evidence" value="ECO:0007669"/>
    <property type="project" value="TreeGrafter"/>
</dbReference>
<reference evidence="3 4" key="2">
    <citation type="submission" date="2018-11" db="EMBL/GenBank/DDBJ databases">
        <authorList>
            <consortium name="Pathogen Informatics"/>
        </authorList>
    </citation>
    <scope>NUCLEOTIDE SEQUENCE [LARGE SCALE GENOMIC DNA]</scope>
    <source>
        <strain evidence="3">Dakar</strain>
        <strain evidence="4">Dakar, Senegal</strain>
    </source>
</reference>
<accession>A0A183KQC3</accession>
<feature type="domain" description="OTU" evidence="2">
    <location>
        <begin position="61"/>
        <end position="188"/>
    </location>
</feature>
<evidence type="ECO:0000313" key="5">
    <source>
        <dbReference type="WBParaSite" id="SCUD_0001726101-mRNA-1"/>
    </source>
</evidence>
<dbReference type="SUPFAM" id="SSF54001">
    <property type="entry name" value="Cysteine proteinases"/>
    <property type="match status" value="1"/>
</dbReference>
<dbReference type="InterPro" id="IPR003323">
    <property type="entry name" value="OTU_dom"/>
</dbReference>
<dbReference type="STRING" id="6186.A0A183KQC3"/>
<dbReference type="AlphaFoldDB" id="A0A183KQC3"/>
<dbReference type="CDD" id="cd22756">
    <property type="entry name" value="OTU_OTUD3-like"/>
    <property type="match status" value="1"/>
</dbReference>
<sequence length="293" mass="33592">MGSKSKAHGNRKKCKKNNVHLEAQQDRASKVCCKGNDENDYYLKNDPSAPEFRRQLNQLGLDFREVPSDGNCLFSSLSDQLYGTITNHKEVREQAVLYIEKHKEEFEAFFDVKDRLNKLRSLGTYGGHECIIAISRHFSVYIIIHQLKQKPWLAGTPVIDKTHVNVSTYPQLHLAYHNGEHYSSVRVFGDNSSNPTRIRICISTDNSASYASNTSDRKCVDYSSDGSDDKSSIHSCKNCDRQSNKISNCNTDYFRTFPFRRKLSKKEKRQLRRISLELSNSEFVIKSISALHI</sequence>
<name>A0A183KQC3_9TREM</name>
<dbReference type="GO" id="GO:0004843">
    <property type="term" value="F:cysteine-type deubiquitinase activity"/>
    <property type="evidence" value="ECO:0007669"/>
    <property type="project" value="TreeGrafter"/>
</dbReference>
<dbReference type="InterPro" id="IPR038765">
    <property type="entry name" value="Papain-like_cys_pep_sf"/>
</dbReference>
<dbReference type="Proteomes" id="UP000279833">
    <property type="component" value="Unassembled WGS sequence"/>
</dbReference>
<evidence type="ECO:0000259" key="2">
    <source>
        <dbReference type="PROSITE" id="PS50802"/>
    </source>
</evidence>
<reference evidence="5" key="1">
    <citation type="submission" date="2016-06" db="UniProtKB">
        <authorList>
            <consortium name="WormBaseParasite"/>
        </authorList>
    </citation>
    <scope>IDENTIFICATION</scope>
</reference>
<dbReference type="PANTHER" id="PTHR12419">
    <property type="entry name" value="OTU DOMAIN CONTAINING PROTEIN"/>
    <property type="match status" value="1"/>
</dbReference>
<dbReference type="EMBL" id="UZAK01039577">
    <property type="protein sequence ID" value="VDP63185.1"/>
    <property type="molecule type" value="Genomic_DNA"/>
</dbReference>
<evidence type="ECO:0000313" key="4">
    <source>
        <dbReference type="Proteomes" id="UP000279833"/>
    </source>
</evidence>
<dbReference type="OrthoDB" id="415023at2759"/>
<dbReference type="PROSITE" id="PS50802">
    <property type="entry name" value="OTU"/>
    <property type="match status" value="1"/>
</dbReference>
<dbReference type="Pfam" id="PF02338">
    <property type="entry name" value="OTU"/>
    <property type="match status" value="1"/>
</dbReference>
<evidence type="ECO:0000256" key="1">
    <source>
        <dbReference type="SAM" id="MobiDB-lite"/>
    </source>
</evidence>
<dbReference type="InterPro" id="IPR050704">
    <property type="entry name" value="Peptidase_C85-like"/>
</dbReference>
<dbReference type="PANTHER" id="PTHR12419:SF7">
    <property type="entry name" value="OTU DOMAIN-CONTAINING PROTEIN 3"/>
    <property type="match status" value="1"/>
</dbReference>
<organism evidence="5">
    <name type="scientific">Schistosoma curassoni</name>
    <dbReference type="NCBI Taxonomy" id="6186"/>
    <lineage>
        <taxon>Eukaryota</taxon>
        <taxon>Metazoa</taxon>
        <taxon>Spiralia</taxon>
        <taxon>Lophotrochozoa</taxon>
        <taxon>Platyhelminthes</taxon>
        <taxon>Trematoda</taxon>
        <taxon>Digenea</taxon>
        <taxon>Strigeidida</taxon>
        <taxon>Schistosomatoidea</taxon>
        <taxon>Schistosomatidae</taxon>
        <taxon>Schistosoma</taxon>
    </lineage>
</organism>
<dbReference type="WBParaSite" id="SCUD_0001726101-mRNA-1">
    <property type="protein sequence ID" value="SCUD_0001726101-mRNA-1"/>
    <property type="gene ID" value="SCUD_0001726101"/>
</dbReference>
<keyword evidence="4" id="KW-1185">Reference proteome</keyword>
<evidence type="ECO:0000313" key="3">
    <source>
        <dbReference type="EMBL" id="VDP63185.1"/>
    </source>
</evidence>
<feature type="region of interest" description="Disordered" evidence="1">
    <location>
        <begin position="1"/>
        <end position="25"/>
    </location>
</feature>
<gene>
    <name evidence="3" type="ORF">SCUD_LOCUS17258</name>
</gene>
<proteinExistence type="predicted"/>
<protein>
    <submittedName>
        <fullName evidence="5">OTU domain-containing protein</fullName>
    </submittedName>
</protein>